<sequence length="76" mass="8881">MSTTTITNIQNGAIVLPKSLQRYWQNKKVLIIPSQDRIIIEPLERDWDKYEEKLEQGKKLISPALIKEAVKYAKKK</sequence>
<dbReference type="InterPro" id="IPR037914">
    <property type="entry name" value="SpoVT-AbrB_sf"/>
</dbReference>
<evidence type="ECO:0008006" key="3">
    <source>
        <dbReference type="Google" id="ProtNLM"/>
    </source>
</evidence>
<dbReference type="SUPFAM" id="SSF89447">
    <property type="entry name" value="AbrB/MazE/MraZ-like"/>
    <property type="match status" value="1"/>
</dbReference>
<evidence type="ECO:0000313" key="1">
    <source>
        <dbReference type="EMBL" id="OGC47995.1"/>
    </source>
</evidence>
<proteinExistence type="predicted"/>
<evidence type="ECO:0000313" key="2">
    <source>
        <dbReference type="Proteomes" id="UP000176444"/>
    </source>
</evidence>
<reference evidence="1 2" key="1">
    <citation type="journal article" date="2016" name="Nat. Commun.">
        <title>Thousands of microbial genomes shed light on interconnected biogeochemical processes in an aquifer system.</title>
        <authorList>
            <person name="Anantharaman K."/>
            <person name="Brown C.T."/>
            <person name="Hug L.A."/>
            <person name="Sharon I."/>
            <person name="Castelle C.J."/>
            <person name="Probst A.J."/>
            <person name="Thomas B.C."/>
            <person name="Singh A."/>
            <person name="Wilkins M.J."/>
            <person name="Karaoz U."/>
            <person name="Brodie E.L."/>
            <person name="Williams K.H."/>
            <person name="Hubbard S.S."/>
            <person name="Banfield J.F."/>
        </authorList>
    </citation>
    <scope>NUCLEOTIDE SEQUENCE [LARGE SCALE GENOMIC DNA]</scope>
</reference>
<dbReference type="EMBL" id="MEUX01000003">
    <property type="protein sequence ID" value="OGC47995.1"/>
    <property type="molecule type" value="Genomic_DNA"/>
</dbReference>
<accession>A0A1F4USQ1</accession>
<gene>
    <name evidence="1" type="ORF">A2713_00570</name>
</gene>
<protein>
    <recommendedName>
        <fullName evidence="3">SpoVT-AbrB domain-containing protein</fullName>
    </recommendedName>
</protein>
<comment type="caution">
    <text evidence="1">The sequence shown here is derived from an EMBL/GenBank/DDBJ whole genome shotgun (WGS) entry which is preliminary data.</text>
</comment>
<name>A0A1F4USQ1_UNCKA</name>
<dbReference type="Proteomes" id="UP000176444">
    <property type="component" value="Unassembled WGS sequence"/>
</dbReference>
<organism evidence="1 2">
    <name type="scientific">candidate division WWE3 bacterium RIFCSPHIGHO2_01_FULL_35_17</name>
    <dbReference type="NCBI Taxonomy" id="1802614"/>
    <lineage>
        <taxon>Bacteria</taxon>
        <taxon>Katanobacteria</taxon>
    </lineage>
</organism>
<dbReference type="AlphaFoldDB" id="A0A1F4USQ1"/>